<evidence type="ECO:0000313" key="3">
    <source>
        <dbReference type="Proteomes" id="UP001479290"/>
    </source>
</evidence>
<organism evidence="2 3">
    <name type="scientific">Culter alburnus</name>
    <name type="common">Topmouth culter</name>
    <dbReference type="NCBI Taxonomy" id="194366"/>
    <lineage>
        <taxon>Eukaryota</taxon>
        <taxon>Metazoa</taxon>
        <taxon>Chordata</taxon>
        <taxon>Craniata</taxon>
        <taxon>Vertebrata</taxon>
        <taxon>Euteleostomi</taxon>
        <taxon>Actinopterygii</taxon>
        <taxon>Neopterygii</taxon>
        <taxon>Teleostei</taxon>
        <taxon>Ostariophysi</taxon>
        <taxon>Cypriniformes</taxon>
        <taxon>Xenocyprididae</taxon>
        <taxon>Xenocypridinae</taxon>
        <taxon>Culter</taxon>
    </lineage>
</organism>
<evidence type="ECO:0000256" key="1">
    <source>
        <dbReference type="SAM" id="MobiDB-lite"/>
    </source>
</evidence>
<feature type="region of interest" description="Disordered" evidence="1">
    <location>
        <begin position="395"/>
        <end position="418"/>
    </location>
</feature>
<evidence type="ECO:0000313" key="2">
    <source>
        <dbReference type="EMBL" id="KAK9966369.1"/>
    </source>
</evidence>
<comment type="caution">
    <text evidence="2">The sequence shown here is derived from an EMBL/GenBank/DDBJ whole genome shotgun (WGS) entry which is preliminary data.</text>
</comment>
<name>A0AAW1ZYG5_CULAL</name>
<dbReference type="InterPro" id="IPR028001">
    <property type="entry name" value="SAXO5"/>
</dbReference>
<dbReference type="PANTHER" id="PTHR34828:SF1">
    <property type="entry name" value="TESTIS-EXPRESSED PROTEIN 45"/>
    <property type="match status" value="1"/>
</dbReference>
<protein>
    <submittedName>
        <fullName evidence="2">Uncharacterized protein</fullName>
    </submittedName>
</protein>
<dbReference type="EMBL" id="JAWDJR010000011">
    <property type="protein sequence ID" value="KAK9966369.1"/>
    <property type="molecule type" value="Genomic_DNA"/>
</dbReference>
<accession>A0AAW1ZYG5</accession>
<gene>
    <name evidence="2" type="ORF">ABG768_003486</name>
</gene>
<dbReference type="PANTHER" id="PTHR34828">
    <property type="entry name" value="TESTIS-EXPRESSED PROTEIN 45"/>
    <property type="match status" value="1"/>
</dbReference>
<reference evidence="2 3" key="1">
    <citation type="submission" date="2024-05" db="EMBL/GenBank/DDBJ databases">
        <title>A high-quality chromosomal-level genome assembly of Topmouth culter (Culter alburnus).</title>
        <authorList>
            <person name="Zhao H."/>
        </authorList>
    </citation>
    <scope>NUCLEOTIDE SEQUENCE [LARGE SCALE GENOMIC DNA]</scope>
    <source>
        <strain evidence="2">CATC2023</strain>
        <tissue evidence="2">Muscle</tissue>
    </source>
</reference>
<dbReference type="AlphaFoldDB" id="A0AAW1ZYG5"/>
<keyword evidence="3" id="KW-1185">Reference proteome</keyword>
<dbReference type="Proteomes" id="UP001479290">
    <property type="component" value="Unassembled WGS sequence"/>
</dbReference>
<sequence length="453" mass="51851">MKMIQSRISNVPFLDGANGMYRTTNKSHFKVVDNTAVQKRDIILQPVSAHLQRGDHNDLGMYQTETALSFPSHSPVHVFQPMLTHLTMQSTNIKMHSGNSCGDFETTQSDFKTLPMSAAHLIRPTTAVRIALPGSKCPETTYRSSYTKHEVSPVLRTQETLNTGVGSSLNKDKKDQFSSSYHEQFQYRWCPTPSPIESSEKQRIQYSSVAMGDREKILNKQTTYSTSFSESGAHSFAKFREYLLPKINKSRPINLRELVDEKWITTSSEEFRQHKCGPIHLERRIPNLSFVFKGEILKGNQERLSTTNQCFFPKIDRAQFPVHVNGAGIRNLSDVKFGWPDLAERFYSTTSQEQFPSKEVVRPKPPIYPPSYVLLEQAPDQMLTTVQKDFVPLNSRRQELSPSQLQQVKDSHIRPRHSKHDFRTTHNEAFVPKPYCKASLDNPPLQHISHMPF</sequence>
<proteinExistence type="predicted"/>